<sequence>MPRQLVLFGRPVPRLGSRHVSLIFVCLGLFALFSLLFSFPGEPGSQGVVAVTTPDTPDATTPKTDSKPAGHKFGIPKSFKSPWLKKLNPFKPPSHPPQRQKNDTDGESSWYSDWRWLTMPFSSSITLDEDRAVLPMLTKRTPIYCYYDTTVDKDKANKEVESDLLLAWRRAWWAKGFQPTILSPAEAMNNPLYEELQKVEDMTDALRTDLMRWLAWDNMGGGLLAQNLLFPMGAYDDPLLTYLRRGEFPSLTRWNDLDDGLFVGPKAEVEAAIKLAMGSPHVKVVKGLLAAIQDKSEDPFTVDTNPKALAFYSARNIETKYSKIGEEITANRVSGLKKLNQLINAHLHLAWQNTYFKGISVVKPLPHHTTHMIKPAYKLAQRLSHCPESPLPKTCPPNMKECTPCDDTHPLGVSTPAHYVNTSGIFTIGTVPHPLTMLTLSSLNSDLTIPFIRRHTDRDPWIYDLTTTISPKGIPAAPRVLKFKEIVASDPTSASSLWLQAENPAALSSSDLDWTFGFEVPSEASYPDEEKGRDGLPPMHERKYGPVPEEKELEMERTLLEKVKGVVMEKKERLSGERRMIKEAVEAWNLADGEAWRFVRAWNGRAAVERREWEGRERRYVGGMGSERRDA</sequence>
<dbReference type="PANTHER" id="PTHR42055">
    <property type="entry name" value="YALI0E03476P"/>
    <property type="match status" value="1"/>
</dbReference>
<keyword evidence="2" id="KW-1133">Transmembrane helix</keyword>
<keyword evidence="2" id="KW-0812">Transmembrane</keyword>
<keyword evidence="4" id="KW-1185">Reference proteome</keyword>
<dbReference type="AlphaFoldDB" id="A0AA40D4M1"/>
<keyword evidence="2" id="KW-0472">Membrane</keyword>
<accession>A0AA40D4M1</accession>
<comment type="caution">
    <text evidence="3">The sequence shown here is derived from an EMBL/GenBank/DDBJ whole genome shotgun (WGS) entry which is preliminary data.</text>
</comment>
<dbReference type="EMBL" id="JAULSY010000136">
    <property type="protein sequence ID" value="KAK0662945.1"/>
    <property type="molecule type" value="Genomic_DNA"/>
</dbReference>
<evidence type="ECO:0000313" key="3">
    <source>
        <dbReference type="EMBL" id="KAK0662945.1"/>
    </source>
</evidence>
<evidence type="ECO:0000313" key="4">
    <source>
        <dbReference type="Proteomes" id="UP001174997"/>
    </source>
</evidence>
<evidence type="ECO:0000256" key="2">
    <source>
        <dbReference type="SAM" id="Phobius"/>
    </source>
</evidence>
<reference evidence="3" key="1">
    <citation type="submission" date="2023-06" db="EMBL/GenBank/DDBJ databases">
        <title>Genome-scale phylogeny and comparative genomics of the fungal order Sordariales.</title>
        <authorList>
            <consortium name="Lawrence Berkeley National Laboratory"/>
            <person name="Hensen N."/>
            <person name="Bonometti L."/>
            <person name="Westerberg I."/>
            <person name="Brannstrom I.O."/>
            <person name="Guillou S."/>
            <person name="Cros-Aarteil S."/>
            <person name="Calhoun S."/>
            <person name="Haridas S."/>
            <person name="Kuo A."/>
            <person name="Mondo S."/>
            <person name="Pangilinan J."/>
            <person name="Riley R."/>
            <person name="Labutti K."/>
            <person name="Andreopoulos B."/>
            <person name="Lipzen A."/>
            <person name="Chen C."/>
            <person name="Yanf M."/>
            <person name="Daum C."/>
            <person name="Ng V."/>
            <person name="Clum A."/>
            <person name="Steindorff A."/>
            <person name="Ohm R."/>
            <person name="Martin F."/>
            <person name="Silar P."/>
            <person name="Natvig D."/>
            <person name="Lalanne C."/>
            <person name="Gautier V."/>
            <person name="Ament-Velasquez S.L."/>
            <person name="Kruys A."/>
            <person name="Hutchinson M.I."/>
            <person name="Powell A.J."/>
            <person name="Barry K."/>
            <person name="Miller A.N."/>
            <person name="Grigoriev I.V."/>
            <person name="Debuchy R."/>
            <person name="Gladieux P."/>
            <person name="Thoren M.H."/>
            <person name="Johannesson H."/>
        </authorList>
    </citation>
    <scope>NUCLEOTIDE SEQUENCE</scope>
    <source>
        <strain evidence="3">CBS 307.81</strain>
    </source>
</reference>
<dbReference type="PANTHER" id="PTHR42055:SF1">
    <property type="entry name" value="YALI0E03476P"/>
    <property type="match status" value="1"/>
</dbReference>
<feature type="region of interest" description="Disordered" evidence="1">
    <location>
        <begin position="53"/>
        <end position="83"/>
    </location>
</feature>
<dbReference type="Proteomes" id="UP001174997">
    <property type="component" value="Unassembled WGS sequence"/>
</dbReference>
<organism evidence="3 4">
    <name type="scientific">Cercophora samala</name>
    <dbReference type="NCBI Taxonomy" id="330535"/>
    <lineage>
        <taxon>Eukaryota</taxon>
        <taxon>Fungi</taxon>
        <taxon>Dikarya</taxon>
        <taxon>Ascomycota</taxon>
        <taxon>Pezizomycotina</taxon>
        <taxon>Sordariomycetes</taxon>
        <taxon>Sordariomycetidae</taxon>
        <taxon>Sordariales</taxon>
        <taxon>Lasiosphaeriaceae</taxon>
        <taxon>Cercophora</taxon>
    </lineage>
</organism>
<protein>
    <submittedName>
        <fullName evidence="3">Uncharacterized protein</fullName>
    </submittedName>
</protein>
<feature type="transmembrane region" description="Helical" evidence="2">
    <location>
        <begin position="20"/>
        <end position="39"/>
    </location>
</feature>
<name>A0AA40D4M1_9PEZI</name>
<feature type="compositionally biased region" description="Low complexity" evidence="1">
    <location>
        <begin position="53"/>
        <end position="63"/>
    </location>
</feature>
<proteinExistence type="predicted"/>
<feature type="region of interest" description="Disordered" evidence="1">
    <location>
        <begin position="89"/>
        <end position="108"/>
    </location>
</feature>
<evidence type="ECO:0000256" key="1">
    <source>
        <dbReference type="SAM" id="MobiDB-lite"/>
    </source>
</evidence>
<gene>
    <name evidence="3" type="ORF">QBC41DRAFT_284892</name>
</gene>